<name>A0AB35HXA4_MICTH</name>
<sequence length="40" mass="4392">MQGNLETVPADGYRLNFGGRLAVALRALATTEESNALWRE</sequence>
<organism evidence="1 2">
    <name type="scientific">Microbulbifer thermotolerans</name>
    <dbReference type="NCBI Taxonomy" id="252514"/>
    <lineage>
        <taxon>Bacteria</taxon>
        <taxon>Pseudomonadati</taxon>
        <taxon>Pseudomonadota</taxon>
        <taxon>Gammaproteobacteria</taxon>
        <taxon>Cellvibrionales</taxon>
        <taxon>Microbulbiferaceae</taxon>
        <taxon>Microbulbifer</taxon>
    </lineage>
</organism>
<dbReference type="RefSeq" id="WP_266002332.1">
    <property type="nucleotide sequence ID" value="NZ_CP014864.1"/>
</dbReference>
<accession>A0AB35HXA4</accession>
<dbReference type="AlphaFoldDB" id="A0AB35HXA4"/>
<proteinExistence type="predicted"/>
<evidence type="ECO:0000313" key="1">
    <source>
        <dbReference type="EMBL" id="MCX2801397.1"/>
    </source>
</evidence>
<comment type="caution">
    <text evidence="1">The sequence shown here is derived from an EMBL/GenBank/DDBJ whole genome shotgun (WGS) entry which is preliminary data.</text>
</comment>
<dbReference type="GeneID" id="77145682"/>
<dbReference type="Proteomes" id="UP001209730">
    <property type="component" value="Unassembled WGS sequence"/>
</dbReference>
<gene>
    <name evidence="1" type="ORF">OQJ68_06285</name>
</gene>
<dbReference type="EMBL" id="JAPHQB010000008">
    <property type="protein sequence ID" value="MCX2801397.1"/>
    <property type="molecule type" value="Genomic_DNA"/>
</dbReference>
<reference evidence="1" key="1">
    <citation type="submission" date="2022-11" db="EMBL/GenBank/DDBJ databases">
        <title>Chitin-degrading and fungicidal potential of chitinolytic bacterial strains from marine environment of the Pacific Ocean regions.</title>
        <authorList>
            <person name="Pentekhina I."/>
            <person name="Nedashkovskaya O."/>
            <person name="Seitkalieva A."/>
            <person name="Podvolotskaya A."/>
            <person name="Tekutyeva L."/>
            <person name="Balabanova L."/>
        </authorList>
    </citation>
    <scope>NUCLEOTIDE SEQUENCE</scope>
    <source>
        <strain evidence="1">KMM 6838</strain>
    </source>
</reference>
<evidence type="ECO:0000313" key="2">
    <source>
        <dbReference type="Proteomes" id="UP001209730"/>
    </source>
</evidence>
<protein>
    <submittedName>
        <fullName evidence="1">Uncharacterized protein</fullName>
    </submittedName>
</protein>